<feature type="compositionally biased region" description="Low complexity" evidence="2">
    <location>
        <begin position="1488"/>
        <end position="1555"/>
    </location>
</feature>
<dbReference type="OrthoDB" id="5985073at2759"/>
<dbReference type="STRING" id="576137.A0A1L7X7W4"/>
<evidence type="ECO:0000313" key="5">
    <source>
        <dbReference type="EMBL" id="CZR61108.1"/>
    </source>
</evidence>
<dbReference type="InterPro" id="IPR013783">
    <property type="entry name" value="Ig-like_fold"/>
</dbReference>
<feature type="region of interest" description="Disordered" evidence="2">
    <location>
        <begin position="1488"/>
        <end position="1563"/>
    </location>
</feature>
<dbReference type="Gene3D" id="2.60.40.10">
    <property type="entry name" value="Immunoglobulins"/>
    <property type="match status" value="1"/>
</dbReference>
<organism evidence="5 6">
    <name type="scientific">Phialocephala subalpina</name>
    <dbReference type="NCBI Taxonomy" id="576137"/>
    <lineage>
        <taxon>Eukaryota</taxon>
        <taxon>Fungi</taxon>
        <taxon>Dikarya</taxon>
        <taxon>Ascomycota</taxon>
        <taxon>Pezizomycotina</taxon>
        <taxon>Leotiomycetes</taxon>
        <taxon>Helotiales</taxon>
        <taxon>Mollisiaceae</taxon>
        <taxon>Phialocephala</taxon>
        <taxon>Phialocephala fortinii species complex</taxon>
    </lineage>
</organism>
<evidence type="ECO:0000256" key="3">
    <source>
        <dbReference type="SAM" id="SignalP"/>
    </source>
</evidence>
<feature type="domain" description="WSC" evidence="4">
    <location>
        <begin position="1676"/>
        <end position="1772"/>
    </location>
</feature>
<dbReference type="InterPro" id="IPR002889">
    <property type="entry name" value="WSC_carb-bd"/>
</dbReference>
<dbReference type="Proteomes" id="UP000184330">
    <property type="component" value="Unassembled WGS sequence"/>
</dbReference>
<dbReference type="PANTHER" id="PTHR45964">
    <property type="entry name" value="WSCD FAMILY MEMBER CG9164"/>
    <property type="match status" value="1"/>
</dbReference>
<keyword evidence="6" id="KW-1185">Reference proteome</keyword>
<dbReference type="EMBL" id="FJOG01000017">
    <property type="protein sequence ID" value="CZR61108.1"/>
    <property type="molecule type" value="Genomic_DNA"/>
</dbReference>
<evidence type="ECO:0000259" key="4">
    <source>
        <dbReference type="PROSITE" id="PS51212"/>
    </source>
</evidence>
<feature type="chain" id="PRO_5012046923" evidence="3">
    <location>
        <begin position="22"/>
        <end position="1788"/>
    </location>
</feature>
<dbReference type="InterPro" id="IPR051589">
    <property type="entry name" value="Sialate-O-sulfotransferase"/>
</dbReference>
<evidence type="ECO:0000256" key="1">
    <source>
        <dbReference type="ARBA" id="ARBA00022737"/>
    </source>
</evidence>
<sequence length="1788" mass="184052">MRFFTQSLLWQAAAFLPRVLGAASYDEYRDADIGQSGYLPNHNMDPNIVNSAAFGLLWKQPFNTNEQFYAKPLTYTPLAGGSQILFLASSQNWIRTLDAKTGALINSRQVHTPFLQSDIGCTDIPNYIGIIGTPTIDPATDIAYFYSKTYIPNYRVSGNTGTSNGVYYFHGVNVNTLADVFTPILMDGAVADNAPAKYFVGGVVLQRPSLLQIGSVVYGAFGASCDLYNYTGLVIGIDVNKAKIVTHWAVESGPLAPQTNSLLQNGGGGEGGIWMSGMGLASDGQRMFLVTGNGGAHENVGAPATGTSGCQTLGEAAVNLGVDSSTGAVSVSDYFQPYDYQNMDGGDQDFGAGGLVLLDSSTFTGGGVSKMAVTAGKNGKVYVLNANNLGGYKLGTGQTDGIIQTITEGGSVFGAAGSYPLEGGYVYTTPVGYATFAYSLGFTSAGVPQLSRAGQTNEVSAGRVGVGVPTVTSLNGQAGSAILWMTDPDAGLRAWYAVPQNGVLVNIPLPAIGGANKFQRPAFGNARVYTTDSNGVLYCLGSPVALPLNCTSPVDFGQLALGSTATKTVTCTALIAITNIVGLQITSTTFQASNASLPTGALAKGASFSFPVTWNLTNSNAANAVNASSPDVQPGIKSTPLTILTNNAVTGYSTSLPISLTGTEVSQNPYLSLSPAILDYGGVVVTGTTTAPTVSSILTIANKGLNPLTINGYAFTANELASNPTWTNSTLVNGSWNLGYGFTASNLPAVGSQIAAGVSIAVDTTFDPINGTGQYLSYFEVWSDGGAISTILEGAASTAPIANFSISNGEGGWLPQSNLIMDFGTVAPGSSSTREIQICNQGGSALTIDKSKPPNGVFHISDPTELHESQAITPGACAYGTVIFTPDTEEYNVPNLSENNTWTLNVNDLTWGVHVVEITGTVVDKFVGPVNSTGQNVYQYLGCYQEATTGPRLFPNEPLATSTNNTNARCQTGCYSATTTQYAFAGTEYGDECWCGNTPPPLASQAADTLCNTACPGDGADRCGATGYLSVYYDPTKYVAGTDPALYGPQTIQSVGPYVYQGCYSEATNGRALSGESPTAPSGGFTIELCEAACVGYTYFGMEYSNQCYCGNTIEAGSVNQTSSVPTTNGCSMTCTGNAKEYCGGSNRLNLYMLNSTTSASTSTSASVSSTSSASKTGTSVSASSSVTGTSSGASSSTSGSSTASSVTSSSASATPTGPITVTNLAGWTYLGCYSEGTNTRALSGLANPIPAASVSVESCAAACSKYTYFGVEYAQECYCGNTINTGSVNQTSSVPSVSGCSMICKNNALEYCGGSNRLNMYQAAAVSSSSSYTVLSSTVSSSSSLSTSSATSSSLSSSSSVVSSSSSMTSSSSSTTASPTLAIKQTIGNYVFAGCYTEGTNVRALSSKEFVNYTAMTLETCASNCAAYTYWGVEYGGECYCGNTLNTGSVLATNQADCSFTCPGNEYEYCGAGNRLEMYKLSASTSSSSSSVVPSTSASSSSVSSSTSSTSSSSTVSSTSSTSSPSSSSTATTTSSSSSLSSTTTTSSTSTSSTGPPLFTGTPKINQTIGSLQYMGCALEVSGRALSGMSYTSSLMTIESCSSFCMQNNYALSGVEYSSQCYCGNGISSASSFGQTGCTMTCSGNTAEYCGGSDRLSVFNNTAYVSPTAPTNSGNYILQGCYQEASAGRLLSGPSTTNSTGMTVEMCTSYCQAQGTNGVYAGVEYAQECYCGASLPSTAVQTSLGSCNMLCKGNTKEYCGGSGLLDVYLYKAPGSKSKRDRKMRIEQ</sequence>
<dbReference type="PROSITE" id="PS51212">
    <property type="entry name" value="WSC"/>
    <property type="match status" value="6"/>
</dbReference>
<protein>
    <submittedName>
        <fullName evidence="5">Related to glyoxal oxidase</fullName>
    </submittedName>
</protein>
<evidence type="ECO:0000256" key="2">
    <source>
        <dbReference type="SAM" id="MobiDB-lite"/>
    </source>
</evidence>
<name>A0A1L7X7W4_9HELO</name>
<proteinExistence type="predicted"/>
<feature type="domain" description="WSC" evidence="4">
    <location>
        <begin position="1390"/>
        <end position="1483"/>
    </location>
</feature>
<keyword evidence="1" id="KW-0677">Repeat</keyword>
<dbReference type="Pfam" id="PF01822">
    <property type="entry name" value="WSC"/>
    <property type="match status" value="6"/>
</dbReference>
<feature type="region of interest" description="Disordered" evidence="2">
    <location>
        <begin position="1162"/>
        <end position="1215"/>
    </location>
</feature>
<feature type="region of interest" description="Disordered" evidence="2">
    <location>
        <begin position="1342"/>
        <end position="1377"/>
    </location>
</feature>
<accession>A0A1L7X7W4</accession>
<feature type="domain" description="WSC" evidence="4">
    <location>
        <begin position="937"/>
        <end position="1035"/>
    </location>
</feature>
<gene>
    <name evidence="5" type="ORF">PAC_11004</name>
</gene>
<evidence type="ECO:0000313" key="6">
    <source>
        <dbReference type="Proteomes" id="UP000184330"/>
    </source>
</evidence>
<dbReference type="SMART" id="SM00321">
    <property type="entry name" value="WSC"/>
    <property type="match status" value="6"/>
</dbReference>
<keyword evidence="3" id="KW-0732">Signal</keyword>
<feature type="domain" description="WSC" evidence="4">
    <location>
        <begin position="1057"/>
        <end position="1155"/>
    </location>
</feature>
<feature type="signal peptide" evidence="3">
    <location>
        <begin position="1"/>
        <end position="21"/>
    </location>
</feature>
<feature type="domain" description="WSC" evidence="4">
    <location>
        <begin position="1227"/>
        <end position="1325"/>
    </location>
</feature>
<feature type="domain" description="WSC" evidence="4">
    <location>
        <begin position="1572"/>
        <end position="1663"/>
    </location>
</feature>
<dbReference type="PANTHER" id="PTHR45964:SF5">
    <property type="entry name" value="WSCD FAMILY MEMBER CG9164"/>
    <property type="match status" value="1"/>
</dbReference>
<reference evidence="5 6" key="1">
    <citation type="submission" date="2016-03" db="EMBL/GenBank/DDBJ databases">
        <authorList>
            <person name="Ploux O."/>
        </authorList>
    </citation>
    <scope>NUCLEOTIDE SEQUENCE [LARGE SCALE GENOMIC DNA]</scope>
    <source>
        <strain evidence="5 6">UAMH 11012</strain>
    </source>
</reference>